<evidence type="ECO:0000313" key="6">
    <source>
        <dbReference type="Proteomes" id="UP000799772"/>
    </source>
</evidence>
<accession>A0A9P4M794</accession>
<dbReference type="PANTHER" id="PTHR11129:SF3">
    <property type="entry name" value="PROTEIN PRENYLTRANSFERASE ALPHA SUBUNIT REPEAT-CONTAINING PROTEIN 1"/>
    <property type="match status" value="1"/>
</dbReference>
<dbReference type="InterPro" id="IPR002088">
    <property type="entry name" value="Prenyl_trans_a"/>
</dbReference>
<dbReference type="PANTHER" id="PTHR11129">
    <property type="entry name" value="PROTEIN FARNESYLTRANSFERASE ALPHA SUBUNIT/RAB GERANYLGERANYL TRANSFERASE ALPHA SUBUNIT"/>
    <property type="match status" value="1"/>
</dbReference>
<dbReference type="AlphaFoldDB" id="A0A9P4M794"/>
<dbReference type="GO" id="GO:0005737">
    <property type="term" value="C:cytoplasm"/>
    <property type="evidence" value="ECO:0007669"/>
    <property type="project" value="TreeGrafter"/>
</dbReference>
<keyword evidence="4" id="KW-0677">Repeat</keyword>
<gene>
    <name evidence="5" type="ORF">NA57DRAFT_74075</name>
</gene>
<dbReference type="Gene3D" id="1.25.40.120">
    <property type="entry name" value="Protein prenylyltransferase"/>
    <property type="match status" value="1"/>
</dbReference>
<dbReference type="Pfam" id="PF01239">
    <property type="entry name" value="PPTA"/>
    <property type="match status" value="1"/>
</dbReference>
<sequence length="376" mass="43592">MPDVPKIPSTSPYKVLSDVFEKNKDSILEIEVLGSEVPLPEGQLILQDGLCVGIPKKVLAKAFVEARAIFMTRNHERVENEAILAATKVILLFDPEYLTASNYRKERFAVCAGRLGELTERRETVNSCRDTEMVDQELMLEMNFLDSILTSPLHRQTKSPTLWYHRFWIVSSTILPLHSTTLLGTGSRPDFHETKKRRDLQQMKDLLEREMAVVFKAAERHPHNYYAWQYLRRLLEVFTDEELPEYFATQKFNVSLKIRSELPIAVLSWCLANPSDASGWSFLTYFVYSRWLAPTPEKTDEIILHVMQFIMNVRWMGEAVWTFLKLAPRQSTERFRDAILEFGRAVQQFESSRHVEKAIAWMEKDHSDVQMSSAAL</sequence>
<evidence type="ECO:0008006" key="7">
    <source>
        <dbReference type="Google" id="ProtNLM"/>
    </source>
</evidence>
<evidence type="ECO:0000256" key="4">
    <source>
        <dbReference type="ARBA" id="ARBA00022737"/>
    </source>
</evidence>
<organism evidence="5 6">
    <name type="scientific">Rhizodiscina lignyota</name>
    <dbReference type="NCBI Taxonomy" id="1504668"/>
    <lineage>
        <taxon>Eukaryota</taxon>
        <taxon>Fungi</taxon>
        <taxon>Dikarya</taxon>
        <taxon>Ascomycota</taxon>
        <taxon>Pezizomycotina</taxon>
        <taxon>Dothideomycetes</taxon>
        <taxon>Pleosporomycetidae</taxon>
        <taxon>Aulographales</taxon>
        <taxon>Rhizodiscinaceae</taxon>
        <taxon>Rhizodiscina</taxon>
    </lineage>
</organism>
<dbReference type="SUPFAM" id="SSF48439">
    <property type="entry name" value="Protein prenylyltransferase"/>
    <property type="match status" value="1"/>
</dbReference>
<evidence type="ECO:0000256" key="1">
    <source>
        <dbReference type="ARBA" id="ARBA00006734"/>
    </source>
</evidence>
<evidence type="ECO:0000256" key="3">
    <source>
        <dbReference type="ARBA" id="ARBA00022679"/>
    </source>
</evidence>
<dbReference type="GO" id="GO:0008318">
    <property type="term" value="F:protein prenyltransferase activity"/>
    <property type="evidence" value="ECO:0007669"/>
    <property type="project" value="InterPro"/>
</dbReference>
<name>A0A9P4M794_9PEZI</name>
<keyword evidence="6" id="KW-1185">Reference proteome</keyword>
<dbReference type="OrthoDB" id="5358702at2759"/>
<proteinExistence type="inferred from homology"/>
<comment type="caution">
    <text evidence="5">The sequence shown here is derived from an EMBL/GenBank/DDBJ whole genome shotgun (WGS) entry which is preliminary data.</text>
</comment>
<protein>
    <recommendedName>
        <fullName evidence="7">Protein prenylyltransferase</fullName>
    </recommendedName>
</protein>
<evidence type="ECO:0000256" key="2">
    <source>
        <dbReference type="ARBA" id="ARBA00022602"/>
    </source>
</evidence>
<keyword evidence="3" id="KW-0808">Transferase</keyword>
<keyword evidence="2" id="KW-0637">Prenyltransferase</keyword>
<comment type="similarity">
    <text evidence="1">Belongs to the protein prenyltransferase subunit alpha family.</text>
</comment>
<evidence type="ECO:0000313" key="5">
    <source>
        <dbReference type="EMBL" id="KAF2100466.1"/>
    </source>
</evidence>
<reference evidence="5" key="1">
    <citation type="journal article" date="2020" name="Stud. Mycol.">
        <title>101 Dothideomycetes genomes: a test case for predicting lifestyles and emergence of pathogens.</title>
        <authorList>
            <person name="Haridas S."/>
            <person name="Albert R."/>
            <person name="Binder M."/>
            <person name="Bloem J."/>
            <person name="Labutti K."/>
            <person name="Salamov A."/>
            <person name="Andreopoulos B."/>
            <person name="Baker S."/>
            <person name="Barry K."/>
            <person name="Bills G."/>
            <person name="Bluhm B."/>
            <person name="Cannon C."/>
            <person name="Castanera R."/>
            <person name="Culley D."/>
            <person name="Daum C."/>
            <person name="Ezra D."/>
            <person name="Gonzalez J."/>
            <person name="Henrissat B."/>
            <person name="Kuo A."/>
            <person name="Liang C."/>
            <person name="Lipzen A."/>
            <person name="Lutzoni F."/>
            <person name="Magnuson J."/>
            <person name="Mondo S."/>
            <person name="Nolan M."/>
            <person name="Ohm R."/>
            <person name="Pangilinan J."/>
            <person name="Park H.-J."/>
            <person name="Ramirez L."/>
            <person name="Alfaro M."/>
            <person name="Sun H."/>
            <person name="Tritt A."/>
            <person name="Yoshinaga Y."/>
            <person name="Zwiers L.-H."/>
            <person name="Turgeon B."/>
            <person name="Goodwin S."/>
            <person name="Spatafora J."/>
            <person name="Crous P."/>
            <person name="Grigoriev I."/>
        </authorList>
    </citation>
    <scope>NUCLEOTIDE SEQUENCE</scope>
    <source>
        <strain evidence="5">CBS 133067</strain>
    </source>
</reference>
<dbReference type="EMBL" id="ML978124">
    <property type="protein sequence ID" value="KAF2100466.1"/>
    <property type="molecule type" value="Genomic_DNA"/>
</dbReference>
<dbReference type="Proteomes" id="UP000799772">
    <property type="component" value="Unassembled WGS sequence"/>
</dbReference>
<dbReference type="PROSITE" id="PS51147">
    <property type="entry name" value="PFTA"/>
    <property type="match status" value="1"/>
</dbReference>